<proteinExistence type="predicted"/>
<dbReference type="InterPro" id="IPR003613">
    <property type="entry name" value="Ubox_domain"/>
</dbReference>
<dbReference type="EMBL" id="OZ019893">
    <property type="protein sequence ID" value="CAK9190502.1"/>
    <property type="molecule type" value="Genomic_DNA"/>
</dbReference>
<evidence type="ECO:0000256" key="5">
    <source>
        <dbReference type="SAM" id="MobiDB-lite"/>
    </source>
</evidence>
<dbReference type="EC" id="2.3.2.27" evidence="3"/>
<evidence type="ECO:0000256" key="3">
    <source>
        <dbReference type="ARBA" id="ARBA00012483"/>
    </source>
</evidence>
<comment type="pathway">
    <text evidence="2">Protein modification; protein ubiquitination.</text>
</comment>
<dbReference type="Proteomes" id="UP001497512">
    <property type="component" value="Chromosome 1"/>
</dbReference>
<feature type="region of interest" description="Disordered" evidence="5">
    <location>
        <begin position="359"/>
        <end position="381"/>
    </location>
</feature>
<sequence>MDLVVGAAVPPLFKCPISLELMRDPVVLSTGQSYERSSIEPWLEAGNHTCPATMQKLSSLELVPNHTLRRLIQNWCEAHGSALGMAPIPTPKLPLTADTMAAILEELLVQTSCTSRQQLMDPLPILKNMRSLARESERNRKCMEDSDAVSVLASMITTSAAAAAAVAVEELPMPLPVPAPLQEGGGAATTGLDLVLYHRKLEAACEEALAVLALLGVQGAAANSTRSNRPRSELLTPRSVRAIAWFLCKGRSLEAKVNAATILAGIMAAAAPSTEADQRRECSSHGNNNNNLGVQIPPGVLEALTKLLREDLYPKAIRASLKAMLTLCIAARRNRIKLVEVGVVPLLIELLPDAAAAAASGRGPRRSSNSNKNSKSSSSSSSSNAVQELALGVLELVCSTAEGRAAVADHALAMAALVHHLHTVSSLATELSVAILWWVCSKAGAGASSSSSSSSDCLLAAQQSGAFAALLLLLQLDCSPGTRVKARELLKLLQQTSWNYYHSHHSTTSAQKTTTTTPTILCDLSSQLGTITGPYLIHN</sequence>
<organism evidence="7 8">
    <name type="scientific">Sphagnum troendelagicum</name>
    <dbReference type="NCBI Taxonomy" id="128251"/>
    <lineage>
        <taxon>Eukaryota</taxon>
        <taxon>Viridiplantae</taxon>
        <taxon>Streptophyta</taxon>
        <taxon>Embryophyta</taxon>
        <taxon>Bryophyta</taxon>
        <taxon>Sphagnophytina</taxon>
        <taxon>Sphagnopsida</taxon>
        <taxon>Sphagnales</taxon>
        <taxon>Sphagnaceae</taxon>
        <taxon>Sphagnum</taxon>
    </lineage>
</organism>
<reference evidence="7 8" key="1">
    <citation type="submission" date="2024-02" db="EMBL/GenBank/DDBJ databases">
        <authorList>
            <consortium name="ELIXIR-Norway"/>
            <consortium name="Elixir Norway"/>
        </authorList>
    </citation>
    <scope>NUCLEOTIDE SEQUENCE [LARGE SCALE GENOMIC DNA]</scope>
</reference>
<dbReference type="InterPro" id="IPR011989">
    <property type="entry name" value="ARM-like"/>
</dbReference>
<evidence type="ECO:0000256" key="4">
    <source>
        <dbReference type="ARBA" id="ARBA00022786"/>
    </source>
</evidence>
<accession>A0ABP0T9T1</accession>
<dbReference type="SMART" id="SM00504">
    <property type="entry name" value="Ubox"/>
    <property type="match status" value="1"/>
</dbReference>
<evidence type="ECO:0000313" key="7">
    <source>
        <dbReference type="EMBL" id="CAK9190502.1"/>
    </source>
</evidence>
<evidence type="ECO:0000256" key="1">
    <source>
        <dbReference type="ARBA" id="ARBA00000900"/>
    </source>
</evidence>
<feature type="domain" description="U-box" evidence="6">
    <location>
        <begin position="8"/>
        <end position="82"/>
    </location>
</feature>
<dbReference type="SUPFAM" id="SSF57850">
    <property type="entry name" value="RING/U-box"/>
    <property type="match status" value="1"/>
</dbReference>
<dbReference type="InterPro" id="IPR045210">
    <property type="entry name" value="RING-Ubox_PUB"/>
</dbReference>
<dbReference type="Gene3D" id="3.30.40.10">
    <property type="entry name" value="Zinc/RING finger domain, C3HC4 (zinc finger)"/>
    <property type="match status" value="1"/>
</dbReference>
<dbReference type="Gene3D" id="1.25.10.10">
    <property type="entry name" value="Leucine-rich Repeat Variant"/>
    <property type="match status" value="1"/>
</dbReference>
<evidence type="ECO:0000313" key="8">
    <source>
        <dbReference type="Proteomes" id="UP001497512"/>
    </source>
</evidence>
<comment type="catalytic activity">
    <reaction evidence="1">
        <text>S-ubiquitinyl-[E2 ubiquitin-conjugating enzyme]-L-cysteine + [acceptor protein]-L-lysine = [E2 ubiquitin-conjugating enzyme]-L-cysteine + N(6)-ubiquitinyl-[acceptor protein]-L-lysine.</text>
        <dbReference type="EC" id="2.3.2.27"/>
    </reaction>
</comment>
<keyword evidence="4" id="KW-0833">Ubl conjugation pathway</keyword>
<dbReference type="PANTHER" id="PTHR22849">
    <property type="entry name" value="WDSAM1 PROTEIN"/>
    <property type="match status" value="1"/>
</dbReference>
<evidence type="ECO:0000256" key="2">
    <source>
        <dbReference type="ARBA" id="ARBA00004906"/>
    </source>
</evidence>
<name>A0ABP0T9T1_9BRYO</name>
<evidence type="ECO:0000259" key="6">
    <source>
        <dbReference type="PROSITE" id="PS51698"/>
    </source>
</evidence>
<dbReference type="InterPro" id="IPR058678">
    <property type="entry name" value="ARM_PUB"/>
</dbReference>
<protein>
    <recommendedName>
        <fullName evidence="3">RING-type E3 ubiquitin transferase</fullName>
        <ecNumber evidence="3">2.3.2.27</ecNumber>
    </recommendedName>
</protein>
<dbReference type="PANTHER" id="PTHR22849:SF164">
    <property type="entry name" value="U-BOX DOMAIN-CONTAINING PROTEIN"/>
    <property type="match status" value="1"/>
</dbReference>
<dbReference type="CDD" id="cd16664">
    <property type="entry name" value="RING-Ubox_PUB"/>
    <property type="match status" value="1"/>
</dbReference>
<keyword evidence="8" id="KW-1185">Reference proteome</keyword>
<dbReference type="InterPro" id="IPR016024">
    <property type="entry name" value="ARM-type_fold"/>
</dbReference>
<dbReference type="PROSITE" id="PS51698">
    <property type="entry name" value="U_BOX"/>
    <property type="match status" value="1"/>
</dbReference>
<dbReference type="InterPro" id="IPR045185">
    <property type="entry name" value="PUB22/23/24-like"/>
</dbReference>
<dbReference type="Pfam" id="PF25598">
    <property type="entry name" value="ARM_PUB"/>
    <property type="match status" value="1"/>
</dbReference>
<gene>
    <name evidence="7" type="ORF">CSSPTR1EN2_LOCUS922</name>
</gene>
<dbReference type="Pfam" id="PF04564">
    <property type="entry name" value="U-box"/>
    <property type="match status" value="1"/>
</dbReference>
<dbReference type="SUPFAM" id="SSF48371">
    <property type="entry name" value="ARM repeat"/>
    <property type="match status" value="1"/>
</dbReference>
<dbReference type="InterPro" id="IPR013083">
    <property type="entry name" value="Znf_RING/FYVE/PHD"/>
</dbReference>